<evidence type="ECO:0000313" key="3">
    <source>
        <dbReference type="Proteomes" id="UP000092600"/>
    </source>
</evidence>
<evidence type="ECO:0000256" key="1">
    <source>
        <dbReference type="SAM" id="Phobius"/>
    </source>
</evidence>
<accession>A0A199UXM1</accession>
<dbReference type="STRING" id="4615.A0A199UXM1"/>
<proteinExistence type="predicted"/>
<gene>
    <name evidence="2" type="ORF">ACMD2_00975</name>
</gene>
<name>A0A199UXM1_ANACO</name>
<dbReference type="PANTHER" id="PTHR35462">
    <property type="match status" value="1"/>
</dbReference>
<dbReference type="EMBL" id="LSRQ01004444">
    <property type="protein sequence ID" value="OAY69361.1"/>
    <property type="molecule type" value="Genomic_DNA"/>
</dbReference>
<evidence type="ECO:0000313" key="2">
    <source>
        <dbReference type="EMBL" id="OAY69361.1"/>
    </source>
</evidence>
<organism evidence="2 3">
    <name type="scientific">Ananas comosus</name>
    <name type="common">Pineapple</name>
    <name type="synonym">Ananas ananas</name>
    <dbReference type="NCBI Taxonomy" id="4615"/>
    <lineage>
        <taxon>Eukaryota</taxon>
        <taxon>Viridiplantae</taxon>
        <taxon>Streptophyta</taxon>
        <taxon>Embryophyta</taxon>
        <taxon>Tracheophyta</taxon>
        <taxon>Spermatophyta</taxon>
        <taxon>Magnoliopsida</taxon>
        <taxon>Liliopsida</taxon>
        <taxon>Poales</taxon>
        <taxon>Bromeliaceae</taxon>
        <taxon>Bromelioideae</taxon>
        <taxon>Ananas</taxon>
    </lineage>
</organism>
<keyword evidence="1" id="KW-0472">Membrane</keyword>
<dbReference type="AlphaFoldDB" id="A0A199UXM1"/>
<keyword evidence="1" id="KW-0812">Transmembrane</keyword>
<protein>
    <submittedName>
        <fullName evidence="2">Uncharacterized protein</fullName>
    </submittedName>
</protein>
<dbReference type="Proteomes" id="UP000092600">
    <property type="component" value="Unassembled WGS sequence"/>
</dbReference>
<sequence>MESGGDEWLAADKVEHAVACFAIALVASALAARSRRPILRRRSAALGSAAAFLAGSAKEAADALGLWGSAGASAKDAAADLLGLALARLALAASRSIPSSSERKRGNEMKLWMENQAFAMIKGYMAVL</sequence>
<reference evidence="2 3" key="1">
    <citation type="journal article" date="2016" name="DNA Res.">
        <title>The draft genome of MD-2 pineapple using hybrid error correction of long reads.</title>
        <authorList>
            <person name="Redwan R.M."/>
            <person name="Saidin A."/>
            <person name="Kumar S.V."/>
        </authorList>
    </citation>
    <scope>NUCLEOTIDE SEQUENCE [LARGE SCALE GENOMIC DNA]</scope>
    <source>
        <strain evidence="3">cv. MD2</strain>
        <tissue evidence="2">Leaf</tissue>
    </source>
</reference>
<dbReference type="PANTHER" id="PTHR35462:SF2">
    <property type="entry name" value="TRANSMEMBRANE PROTEIN"/>
    <property type="match status" value="1"/>
</dbReference>
<comment type="caution">
    <text evidence="2">The sequence shown here is derived from an EMBL/GenBank/DDBJ whole genome shotgun (WGS) entry which is preliminary data.</text>
</comment>
<keyword evidence="1" id="KW-1133">Transmembrane helix</keyword>
<feature type="transmembrane region" description="Helical" evidence="1">
    <location>
        <begin position="16"/>
        <end position="32"/>
    </location>
</feature>